<organism evidence="1 2">
    <name type="scientific">Pseudocercospora fuligena</name>
    <dbReference type="NCBI Taxonomy" id="685502"/>
    <lineage>
        <taxon>Eukaryota</taxon>
        <taxon>Fungi</taxon>
        <taxon>Dikarya</taxon>
        <taxon>Ascomycota</taxon>
        <taxon>Pezizomycotina</taxon>
        <taxon>Dothideomycetes</taxon>
        <taxon>Dothideomycetidae</taxon>
        <taxon>Mycosphaerellales</taxon>
        <taxon>Mycosphaerellaceae</taxon>
        <taxon>Pseudocercospora</taxon>
    </lineage>
</organism>
<dbReference type="EMBL" id="JABCIY010000175">
    <property type="protein sequence ID" value="KAF7190294.1"/>
    <property type="molecule type" value="Genomic_DNA"/>
</dbReference>
<dbReference type="InterPro" id="IPR032675">
    <property type="entry name" value="LRR_dom_sf"/>
</dbReference>
<name>A0A8H6RG23_9PEZI</name>
<gene>
    <name evidence="1" type="ORF">HII31_08625</name>
</gene>
<dbReference type="Proteomes" id="UP000660729">
    <property type="component" value="Unassembled WGS sequence"/>
</dbReference>
<evidence type="ECO:0000313" key="2">
    <source>
        <dbReference type="Proteomes" id="UP000660729"/>
    </source>
</evidence>
<comment type="caution">
    <text evidence="1">The sequence shown here is derived from an EMBL/GenBank/DDBJ whole genome shotgun (WGS) entry which is preliminary data.</text>
</comment>
<accession>A0A8H6RG23</accession>
<dbReference type="SUPFAM" id="SSF52047">
    <property type="entry name" value="RNI-like"/>
    <property type="match status" value="1"/>
</dbReference>
<dbReference type="Gene3D" id="3.80.10.10">
    <property type="entry name" value="Ribonuclease Inhibitor"/>
    <property type="match status" value="1"/>
</dbReference>
<sequence length="497" mass="55643">MPLLDLPKELLDNIAVQALRPDSFESLLLSCKAIYASCKEHIPRYNALLKWRRMTLDGDTQPSNNGVSAVTEILLAIVEDPEIADFIEVLDLRKAQMWKSQRTTPVDKIDALRKLVRSSPYLSIAGQDPHDWVKMLDLDVGHILDECSVVCHQTTLLLTLLPKLKDLTLPEHWGRVSDEEGCLAVLNAVVRNARDALSPEDMQKFEADSSDVALLSTLREKPLSSLEQLRPYEEVEYDPASRGGLVDVAPFMILPNIKHLHVSNLIGVSDGYTGIPFEWPYDTAESGLQGAFSNLESIHLEGCVVDHNGITELVSHTPRLQSLRYSHHTKWHGCAHDWDAGAFVNALAKYAGQTLRSLSLNLDVLYGDTESAISTLHNFEVLENFEADVWTFFCTSEDQEMNRTKSLAELLPNSIRSVKLVFNEPNDNRDFEDLEVFKSLCGPRSAYGAYSDLQQLAICAVETSQLPLFELQNLADGLEWSYKEVPREGVVGKMPRA</sequence>
<keyword evidence="2" id="KW-1185">Reference proteome</keyword>
<evidence type="ECO:0008006" key="3">
    <source>
        <dbReference type="Google" id="ProtNLM"/>
    </source>
</evidence>
<dbReference type="OrthoDB" id="3650245at2759"/>
<proteinExistence type="predicted"/>
<dbReference type="AlphaFoldDB" id="A0A8H6RG23"/>
<protein>
    <recommendedName>
        <fullName evidence="3">F-box domain-containing protein</fullName>
    </recommendedName>
</protein>
<reference evidence="1" key="1">
    <citation type="submission" date="2020-04" db="EMBL/GenBank/DDBJ databases">
        <title>Draft genome resource of the tomato pathogen Pseudocercospora fuligena.</title>
        <authorList>
            <person name="Zaccaron A."/>
        </authorList>
    </citation>
    <scope>NUCLEOTIDE SEQUENCE</scope>
    <source>
        <strain evidence="1">PF001</strain>
    </source>
</reference>
<evidence type="ECO:0000313" key="1">
    <source>
        <dbReference type="EMBL" id="KAF7190294.1"/>
    </source>
</evidence>